<sequence length="920" mass="105057">MNTDKYVVVDIETTGHSPVKGDRIIQLAIVTIENGTITDTYTKFVNPGRRIPMFIQDLTGISDADVVQAEPFEAYAETVFEKMQDAIFVAHNTNFDLPFLQKELQRSGLPKWQGLTMDTVELSRLLYPTAISYKLQDITADLGISLGNAHRADDDAYATAELFLRAKNDLGLLPYETLALLHKRSFQLKSDLSRLLYEETAKKRGSHHNEMDQFNGVPLKLRKNPANRKRGQYQPKTDWHNRLEEVFPNFERRESQFQMMSAIHETLENADEMVIEASTGMGKTIAYLLPAANHALATGKQVLVSTYTTHLQDQLLWNEAGIVERFIGQPVNIALIKGLGHYIDLTRFTEILYGEDESYDETFTIMQILIWLTKTSTGDLNELNVSSGGQLLLDKIRRSHTRRPGSEEKSYDFYEYALELARSADIIVTNHSYLLYQPQSSHPLLENVDAVIWDEAHQAVQSAVSQYEKTFVYTQWKYIFGQIGTSEEKQLFTKMKLAAEQTGFASAAEMVKLDMLFIGFTSIFDRISTLLSIEFSEKFKARKHKKNSLLLSEMNLDINDYTELLRLLNEWIDLAQTILQKAEMINEKPIEEKLTIAEWRYWTQELMVKAVEFSEIFVFPVNDEVSWIEGDLRSLPNSLSLYKRPFEVKSIIDKVTAPIRGDKAIIWLSGTMTVPSNERFIVNQLGVPASVPITKYEPPQDFYQGARVFVIDDMPDIQQVSQIDYIEAVADAVIRTVLVTEGRCFVLFTSQDMLRKTVELIQDTGLLDDYMLFAQGISSGSRMRLLKSFQRFQKSVLFGTNSFWEGVDVPGDALRAVVVVRLPFTSPDEPVFKAKSEMISKEGINPFLHYALPEAVLRLRQGFGRLIRSKEDQGMFIVLDRRIETKSYGQEFLNALPDVGVSKVSLEKMVTDIEHWYNKQ</sequence>
<dbReference type="InterPro" id="IPR045028">
    <property type="entry name" value="DinG/Rad3-like"/>
</dbReference>
<comment type="caution">
    <text evidence="11">The sequence shown here is derived from an EMBL/GenBank/DDBJ whole genome shotgun (WGS) entry which is preliminary data.</text>
</comment>
<dbReference type="InterPro" id="IPR014001">
    <property type="entry name" value="Helicase_ATP-bd"/>
</dbReference>
<dbReference type="SMART" id="SM00487">
    <property type="entry name" value="DEXDc"/>
    <property type="match status" value="1"/>
</dbReference>
<keyword evidence="3 8" id="KW-0547">Nucleotide-binding</keyword>
<dbReference type="InterPro" id="IPR006555">
    <property type="entry name" value="ATP-dep_Helicase_C"/>
</dbReference>
<evidence type="ECO:0000256" key="4">
    <source>
        <dbReference type="ARBA" id="ARBA00022801"/>
    </source>
</evidence>
<evidence type="ECO:0000256" key="9">
    <source>
        <dbReference type="RuleBase" id="RU364106"/>
    </source>
</evidence>
<dbReference type="InterPro" id="IPR011545">
    <property type="entry name" value="DEAD/DEAH_box_helicase_dom"/>
</dbReference>
<feature type="domain" description="Helicase ATP-binding" evidence="10">
    <location>
        <begin position="242"/>
        <end position="507"/>
    </location>
</feature>
<dbReference type="InterPro" id="IPR006310">
    <property type="entry name" value="DinG"/>
</dbReference>
<dbReference type="InterPro" id="IPR014013">
    <property type="entry name" value="Helic_SF1/SF2_ATP-bd_DinG/Rad3"/>
</dbReference>
<keyword evidence="2 8" id="KW-0540">Nuclease</keyword>
<dbReference type="Proteomes" id="UP001595625">
    <property type="component" value="Unassembled WGS sequence"/>
</dbReference>
<dbReference type="Pfam" id="PF00270">
    <property type="entry name" value="DEAD"/>
    <property type="match status" value="1"/>
</dbReference>
<dbReference type="NCBIfam" id="TIGR00573">
    <property type="entry name" value="dnaq"/>
    <property type="match status" value="1"/>
</dbReference>
<gene>
    <name evidence="8 9 11" type="primary">dinG</name>
    <name evidence="11" type="ORF">ACFOEJ_10205</name>
</gene>
<comment type="similarity">
    <text evidence="8 9">Belongs to the helicase family. DinG subfamily. Type 2 sub-subfamily.</text>
</comment>
<evidence type="ECO:0000256" key="1">
    <source>
        <dbReference type="ARBA" id="ARBA00001966"/>
    </source>
</evidence>
<dbReference type="RefSeq" id="WP_117312361.1">
    <property type="nucleotide sequence ID" value="NZ_JBHRUJ010000016.1"/>
</dbReference>
<evidence type="ECO:0000313" key="11">
    <source>
        <dbReference type="EMBL" id="MFC3211445.1"/>
    </source>
</evidence>
<dbReference type="SMART" id="SM00491">
    <property type="entry name" value="HELICc2"/>
    <property type="match status" value="1"/>
</dbReference>
<name>A0ABV7KPJ2_PLAOK</name>
<dbReference type="PANTHER" id="PTHR11472">
    <property type="entry name" value="DNA REPAIR DEAD HELICASE RAD3/XP-D SUBFAMILY MEMBER"/>
    <property type="match status" value="1"/>
</dbReference>
<evidence type="ECO:0000256" key="8">
    <source>
        <dbReference type="HAMAP-Rule" id="MF_02206"/>
    </source>
</evidence>
<comment type="cofactor">
    <cofactor evidence="1">
        <name>[4Fe-4S] cluster</name>
        <dbReference type="ChEBI" id="CHEBI:49883"/>
    </cofactor>
</comment>
<dbReference type="SMART" id="SM00479">
    <property type="entry name" value="EXOIII"/>
    <property type="match status" value="1"/>
</dbReference>
<evidence type="ECO:0000256" key="7">
    <source>
        <dbReference type="ARBA" id="ARBA00048954"/>
    </source>
</evidence>
<accession>A0ABV7KPJ2</accession>
<dbReference type="SUPFAM" id="SSF53098">
    <property type="entry name" value="Ribonuclease H-like"/>
    <property type="match status" value="1"/>
</dbReference>
<dbReference type="Gene3D" id="3.30.420.10">
    <property type="entry name" value="Ribonuclease H-like superfamily/Ribonuclease H"/>
    <property type="match status" value="1"/>
</dbReference>
<protein>
    <recommendedName>
        <fullName evidence="8 9">3'-5' exonuclease DinG</fullName>
        <ecNumber evidence="8 9">3.1.-.-</ecNumber>
    </recommendedName>
</protein>
<dbReference type="EC" id="3.1.-.-" evidence="8 9"/>
<evidence type="ECO:0000256" key="6">
    <source>
        <dbReference type="ARBA" id="ARBA00022840"/>
    </source>
</evidence>
<evidence type="ECO:0000256" key="5">
    <source>
        <dbReference type="ARBA" id="ARBA00022839"/>
    </source>
</evidence>
<dbReference type="InterPro" id="IPR013520">
    <property type="entry name" value="Ribonucl_H"/>
</dbReference>
<dbReference type="CDD" id="cd06127">
    <property type="entry name" value="DEDDh"/>
    <property type="match status" value="1"/>
</dbReference>
<feature type="binding site" evidence="8">
    <location>
        <begin position="277"/>
        <end position="284"/>
    </location>
    <ligand>
        <name>ATP</name>
        <dbReference type="ChEBI" id="CHEBI:30616"/>
    </ligand>
</feature>
<dbReference type="GO" id="GO:0016787">
    <property type="term" value="F:hydrolase activity"/>
    <property type="evidence" value="ECO:0007669"/>
    <property type="project" value="UniProtKB-KW"/>
</dbReference>
<dbReference type="EMBL" id="JBHRUJ010000016">
    <property type="protein sequence ID" value="MFC3211445.1"/>
    <property type="molecule type" value="Genomic_DNA"/>
</dbReference>
<evidence type="ECO:0000256" key="2">
    <source>
        <dbReference type="ARBA" id="ARBA00022722"/>
    </source>
</evidence>
<evidence type="ECO:0000313" key="12">
    <source>
        <dbReference type="Proteomes" id="UP001595625"/>
    </source>
</evidence>
<keyword evidence="6 8" id="KW-0067">ATP-binding</keyword>
<dbReference type="Pfam" id="PF00929">
    <property type="entry name" value="RNase_T"/>
    <property type="match status" value="1"/>
</dbReference>
<organism evidence="11 12">
    <name type="scientific">Planomicrobium okeanokoites</name>
    <name type="common">Planococcus okeanokoites</name>
    <name type="synonym">Flavobacterium okeanokoites</name>
    <dbReference type="NCBI Taxonomy" id="244"/>
    <lineage>
        <taxon>Bacteria</taxon>
        <taxon>Bacillati</taxon>
        <taxon>Bacillota</taxon>
        <taxon>Bacilli</taxon>
        <taxon>Bacillales</taxon>
        <taxon>Caryophanaceae</taxon>
        <taxon>Planomicrobium</taxon>
    </lineage>
</organism>
<dbReference type="NCBIfam" id="NF005981">
    <property type="entry name" value="PRK08074.1"/>
    <property type="match status" value="1"/>
</dbReference>
<dbReference type="PROSITE" id="PS51193">
    <property type="entry name" value="HELICASE_ATP_BIND_2"/>
    <property type="match status" value="1"/>
</dbReference>
<reference evidence="12" key="1">
    <citation type="journal article" date="2019" name="Int. J. Syst. Evol. Microbiol.">
        <title>The Global Catalogue of Microorganisms (GCM) 10K type strain sequencing project: providing services to taxonomists for standard genome sequencing and annotation.</title>
        <authorList>
            <consortium name="The Broad Institute Genomics Platform"/>
            <consortium name="The Broad Institute Genome Sequencing Center for Infectious Disease"/>
            <person name="Wu L."/>
            <person name="Ma J."/>
        </authorList>
    </citation>
    <scope>NUCLEOTIDE SEQUENCE [LARGE SCALE GENOMIC DNA]</scope>
    <source>
        <strain evidence="12">CCM 320</strain>
    </source>
</reference>
<dbReference type="InterPro" id="IPR006054">
    <property type="entry name" value="DnaQ"/>
</dbReference>
<dbReference type="SUPFAM" id="SSF52540">
    <property type="entry name" value="P-loop containing nucleoside triphosphate hydrolases"/>
    <property type="match status" value="1"/>
</dbReference>
<keyword evidence="4 8" id="KW-0378">Hydrolase</keyword>
<dbReference type="InterPro" id="IPR027417">
    <property type="entry name" value="P-loop_NTPase"/>
</dbReference>
<dbReference type="InterPro" id="IPR036397">
    <property type="entry name" value="RNaseH_sf"/>
</dbReference>
<feature type="short sequence motif" description="DEAH box" evidence="8">
    <location>
        <begin position="454"/>
        <end position="457"/>
    </location>
</feature>
<dbReference type="HAMAP" id="MF_02206">
    <property type="entry name" value="DinG_exonucl"/>
    <property type="match status" value="1"/>
</dbReference>
<comment type="function">
    <text evidence="8 9">3'-5' exonuclease.</text>
</comment>
<comment type="catalytic activity">
    <reaction evidence="7">
        <text>ATP + H2O = ADP + phosphate + H(+)</text>
        <dbReference type="Rhea" id="RHEA:13065"/>
        <dbReference type="ChEBI" id="CHEBI:15377"/>
        <dbReference type="ChEBI" id="CHEBI:15378"/>
        <dbReference type="ChEBI" id="CHEBI:30616"/>
        <dbReference type="ChEBI" id="CHEBI:43474"/>
        <dbReference type="ChEBI" id="CHEBI:456216"/>
        <dbReference type="EC" id="5.6.2.3"/>
    </reaction>
</comment>
<dbReference type="Pfam" id="PF13307">
    <property type="entry name" value="Helicase_C_2"/>
    <property type="match status" value="1"/>
</dbReference>
<proteinExistence type="inferred from homology"/>
<evidence type="ECO:0000259" key="10">
    <source>
        <dbReference type="PROSITE" id="PS51193"/>
    </source>
</evidence>
<keyword evidence="12" id="KW-1185">Reference proteome</keyword>
<evidence type="ECO:0000256" key="3">
    <source>
        <dbReference type="ARBA" id="ARBA00022741"/>
    </source>
</evidence>
<keyword evidence="5 8" id="KW-0269">Exonuclease</keyword>
<dbReference type="GO" id="GO:0003678">
    <property type="term" value="F:DNA helicase activity"/>
    <property type="evidence" value="ECO:0007669"/>
    <property type="project" value="UniProtKB-EC"/>
</dbReference>
<dbReference type="InterPro" id="IPR012337">
    <property type="entry name" value="RNaseH-like_sf"/>
</dbReference>
<dbReference type="NCBIfam" id="TIGR01407">
    <property type="entry name" value="dinG_rel"/>
    <property type="match status" value="1"/>
</dbReference>
<dbReference type="Gene3D" id="3.40.50.300">
    <property type="entry name" value="P-loop containing nucleotide triphosphate hydrolases"/>
    <property type="match status" value="2"/>
</dbReference>
<keyword evidence="11" id="KW-0347">Helicase</keyword>
<dbReference type="PANTHER" id="PTHR11472:SF34">
    <property type="entry name" value="REGULATOR OF TELOMERE ELONGATION HELICASE 1"/>
    <property type="match status" value="1"/>
</dbReference>